<feature type="transmembrane region" description="Helical" evidence="1">
    <location>
        <begin position="275"/>
        <end position="295"/>
    </location>
</feature>
<name>A0A1M4U9G3_9BACL</name>
<dbReference type="PANTHER" id="PTHR36840:SF1">
    <property type="entry name" value="BLL5714 PROTEIN"/>
    <property type="match status" value="1"/>
</dbReference>
<feature type="transmembrane region" description="Helical" evidence="1">
    <location>
        <begin position="171"/>
        <end position="189"/>
    </location>
</feature>
<organism evidence="2 3">
    <name type="scientific">Seinonella peptonophila</name>
    <dbReference type="NCBI Taxonomy" id="112248"/>
    <lineage>
        <taxon>Bacteria</taxon>
        <taxon>Bacillati</taxon>
        <taxon>Bacillota</taxon>
        <taxon>Bacilli</taxon>
        <taxon>Bacillales</taxon>
        <taxon>Thermoactinomycetaceae</taxon>
        <taxon>Seinonella</taxon>
    </lineage>
</organism>
<keyword evidence="1" id="KW-0812">Transmembrane</keyword>
<feature type="transmembrane region" description="Helical" evidence="1">
    <location>
        <begin position="239"/>
        <end position="263"/>
    </location>
</feature>
<keyword evidence="3" id="KW-1185">Reference proteome</keyword>
<evidence type="ECO:0000313" key="2">
    <source>
        <dbReference type="EMBL" id="SHE53432.1"/>
    </source>
</evidence>
<dbReference type="RefSeq" id="WP_073152496.1">
    <property type="nucleotide sequence ID" value="NZ_FQVL01000001.1"/>
</dbReference>
<feature type="transmembrane region" description="Helical" evidence="1">
    <location>
        <begin position="371"/>
        <end position="393"/>
    </location>
</feature>
<keyword evidence="1" id="KW-1133">Transmembrane helix</keyword>
<feature type="transmembrane region" description="Helical" evidence="1">
    <location>
        <begin position="112"/>
        <end position="132"/>
    </location>
</feature>
<feature type="transmembrane region" description="Helical" evidence="1">
    <location>
        <begin position="346"/>
        <end position="365"/>
    </location>
</feature>
<dbReference type="EMBL" id="FQVL01000001">
    <property type="protein sequence ID" value="SHE53432.1"/>
    <property type="molecule type" value="Genomic_DNA"/>
</dbReference>
<keyword evidence="1" id="KW-0472">Membrane</keyword>
<protein>
    <submittedName>
        <fullName evidence="2">Low temperature requirement protein LtrA</fullName>
    </submittedName>
</protein>
<dbReference type="STRING" id="112248.SAMN05444392_101887"/>
<dbReference type="Pfam" id="PF06772">
    <property type="entry name" value="LtrA"/>
    <property type="match status" value="1"/>
</dbReference>
<accession>A0A1M4U9G3</accession>
<proteinExistence type="predicted"/>
<dbReference type="InterPro" id="IPR010640">
    <property type="entry name" value="Low_temperature_requirement_A"/>
</dbReference>
<gene>
    <name evidence="2" type="ORF">SAMN05444392_101887</name>
</gene>
<feature type="transmembrane region" description="Helical" evidence="1">
    <location>
        <begin position="209"/>
        <end position="227"/>
    </location>
</feature>
<evidence type="ECO:0000256" key="1">
    <source>
        <dbReference type="SAM" id="Phobius"/>
    </source>
</evidence>
<evidence type="ECO:0000313" key="3">
    <source>
        <dbReference type="Proteomes" id="UP000184476"/>
    </source>
</evidence>
<dbReference type="PANTHER" id="PTHR36840">
    <property type="entry name" value="BLL5714 PROTEIN"/>
    <property type="match status" value="1"/>
</dbReference>
<sequence>MFNLHREIWWKKPDLQTDKDPNRKTSWLELFYDLIFVSLIANSSHIFANNLSLQGFRDFIILFTSVWLLWENSTFYNERFEVNDVRHRIFTFCKMIPLALLAYSMHDPLKSQYLLFVCSFLAVRMILVYMWLSAGKANASVRAHTIQSSCIHIGSSSLWIASLFLPNSGKFPLLFIAIAIDYLVSLGTLRFTDRLPQISRSHLPERFGLFTLLVIAEIIMGVISGASSQHQLTWKTGILSIQGLFLAFIIWWSYFDLIIFVSFKQTMINIIIWTRLHLPLTISITCMGTSMLHLISRTHQSIANYHWLLAGSVSCFLFILFLLIIVSDHSSAANEMNLEFQHRRKVLIYGNLFASLISLLSGFIAKDLPSTVYISIFIFLILFQCVHGLYIWVRAQQGK</sequence>
<dbReference type="AlphaFoldDB" id="A0A1M4U9G3"/>
<reference evidence="2 3" key="1">
    <citation type="submission" date="2016-11" db="EMBL/GenBank/DDBJ databases">
        <authorList>
            <person name="Jaros S."/>
            <person name="Januszkiewicz K."/>
            <person name="Wedrychowicz H."/>
        </authorList>
    </citation>
    <scope>NUCLEOTIDE SEQUENCE [LARGE SCALE GENOMIC DNA]</scope>
    <source>
        <strain evidence="2 3">DSM 44666</strain>
    </source>
</reference>
<dbReference type="Proteomes" id="UP000184476">
    <property type="component" value="Unassembled WGS sequence"/>
</dbReference>
<feature type="transmembrane region" description="Helical" evidence="1">
    <location>
        <begin position="307"/>
        <end position="326"/>
    </location>
</feature>
<dbReference type="OrthoDB" id="9798526at2"/>